<accession>A0A212ITR8</accession>
<proteinExistence type="predicted"/>
<dbReference type="AlphaFoldDB" id="A0A212ITR8"/>
<sequence>MSIYWDNVSFELYSIEGLPVKKIKTQKKTVGSYYETIDCSGLFPKNYVLRITANGLILNEVVIKK</sequence>
<evidence type="ECO:0000313" key="1">
    <source>
        <dbReference type="EMBL" id="SBV90567.1"/>
    </source>
</evidence>
<reference evidence="1" key="1">
    <citation type="submission" date="2016-04" db="EMBL/GenBank/DDBJ databases">
        <authorList>
            <person name="Evans L.H."/>
            <person name="Alamgir A."/>
            <person name="Owens N."/>
            <person name="Weber N.D."/>
            <person name="Virtaneva K."/>
            <person name="Barbian K."/>
            <person name="Babar A."/>
            <person name="Rosenke K."/>
        </authorList>
    </citation>
    <scope>NUCLEOTIDE SEQUENCE</scope>
    <source>
        <strain evidence="1">86-1</strain>
    </source>
</reference>
<dbReference type="EMBL" id="FLUM01000001">
    <property type="protein sequence ID" value="SBV90567.1"/>
    <property type="molecule type" value="Genomic_DNA"/>
</dbReference>
<protein>
    <recommendedName>
        <fullName evidence="2">Secretion system C-terminal sorting domain-containing protein</fullName>
    </recommendedName>
</protein>
<name>A0A212ITR8_9BACT</name>
<gene>
    <name evidence="1" type="ORF">KL86DYS1_10107</name>
</gene>
<organism evidence="1">
    <name type="scientific">uncultured Dysgonomonas sp</name>
    <dbReference type="NCBI Taxonomy" id="206096"/>
    <lineage>
        <taxon>Bacteria</taxon>
        <taxon>Pseudomonadati</taxon>
        <taxon>Bacteroidota</taxon>
        <taxon>Bacteroidia</taxon>
        <taxon>Bacteroidales</taxon>
        <taxon>Dysgonomonadaceae</taxon>
        <taxon>Dysgonomonas</taxon>
        <taxon>environmental samples</taxon>
    </lineage>
</organism>
<evidence type="ECO:0008006" key="2">
    <source>
        <dbReference type="Google" id="ProtNLM"/>
    </source>
</evidence>